<feature type="compositionally biased region" description="Basic and acidic residues" evidence="1">
    <location>
        <begin position="208"/>
        <end position="217"/>
    </location>
</feature>
<evidence type="ECO:0000313" key="4">
    <source>
        <dbReference type="Proteomes" id="UP000306102"/>
    </source>
</evidence>
<dbReference type="STRING" id="542762.A0A4S4DR55"/>
<evidence type="ECO:0000259" key="2">
    <source>
        <dbReference type="Pfam" id="PF04982"/>
    </source>
</evidence>
<dbReference type="Pfam" id="PF04982">
    <property type="entry name" value="TM_HPP"/>
    <property type="match status" value="1"/>
</dbReference>
<proteinExistence type="predicted"/>
<keyword evidence="4" id="KW-1185">Reference proteome</keyword>
<dbReference type="Proteomes" id="UP000306102">
    <property type="component" value="Unassembled WGS sequence"/>
</dbReference>
<protein>
    <recommendedName>
        <fullName evidence="2">HPP transmembrane region domain-containing protein</fullName>
    </recommendedName>
</protein>
<sequence length="217" mass="23250">MGIQLRTCYYHHNRLMVPSLSSLLYASSSTISISISLLSSSSQIADDKSRSTINKTFRLYSGLGSSSVNGRAKGNWRRKRVGSRIVAASSNNADAPISWDDWKPQKGAFASMAVLGKMDQMLARKGVSMTIAPFGAVCAVLFATPSSPAARVTLPPSPASYSDNGSNNRATLYFLRVSDRCELCVKECNNVGSVMSPSSKGDSSIVENHIDVAEDEG</sequence>
<dbReference type="PANTHER" id="PTHR33741:SF1">
    <property type="entry name" value="HPP FAMILY PROTEIN, EXPRESSED"/>
    <property type="match status" value="1"/>
</dbReference>
<feature type="region of interest" description="Disordered" evidence="1">
    <location>
        <begin position="198"/>
        <end position="217"/>
    </location>
</feature>
<gene>
    <name evidence="3" type="ORF">TEA_022140</name>
</gene>
<reference evidence="3 4" key="1">
    <citation type="journal article" date="2018" name="Proc. Natl. Acad. Sci. U.S.A.">
        <title>Draft genome sequence of Camellia sinensis var. sinensis provides insights into the evolution of the tea genome and tea quality.</title>
        <authorList>
            <person name="Wei C."/>
            <person name="Yang H."/>
            <person name="Wang S."/>
            <person name="Zhao J."/>
            <person name="Liu C."/>
            <person name="Gao L."/>
            <person name="Xia E."/>
            <person name="Lu Y."/>
            <person name="Tai Y."/>
            <person name="She G."/>
            <person name="Sun J."/>
            <person name="Cao H."/>
            <person name="Tong W."/>
            <person name="Gao Q."/>
            <person name="Li Y."/>
            <person name="Deng W."/>
            <person name="Jiang X."/>
            <person name="Wang W."/>
            <person name="Chen Q."/>
            <person name="Zhang S."/>
            <person name="Li H."/>
            <person name="Wu J."/>
            <person name="Wang P."/>
            <person name="Li P."/>
            <person name="Shi C."/>
            <person name="Zheng F."/>
            <person name="Jian J."/>
            <person name="Huang B."/>
            <person name="Shan D."/>
            <person name="Shi M."/>
            <person name="Fang C."/>
            <person name="Yue Y."/>
            <person name="Li F."/>
            <person name="Li D."/>
            <person name="Wei S."/>
            <person name="Han B."/>
            <person name="Jiang C."/>
            <person name="Yin Y."/>
            <person name="Xia T."/>
            <person name="Zhang Z."/>
            <person name="Bennetzen J.L."/>
            <person name="Zhao S."/>
            <person name="Wan X."/>
        </authorList>
    </citation>
    <scope>NUCLEOTIDE SEQUENCE [LARGE SCALE GENOMIC DNA]</scope>
    <source>
        <strain evidence="4">cv. Shuchazao</strain>
        <tissue evidence="3">Leaf</tissue>
    </source>
</reference>
<comment type="caution">
    <text evidence="3">The sequence shown here is derived from an EMBL/GenBank/DDBJ whole genome shotgun (WGS) entry which is preliminary data.</text>
</comment>
<dbReference type="PANTHER" id="PTHR33741">
    <property type="entry name" value="TRANSMEMBRANE PROTEIN DDB_G0269096-RELATED"/>
    <property type="match status" value="1"/>
</dbReference>
<evidence type="ECO:0000313" key="3">
    <source>
        <dbReference type="EMBL" id="THG05599.1"/>
    </source>
</evidence>
<accession>A0A4S4DR55</accession>
<feature type="domain" description="HPP transmembrane region" evidence="2">
    <location>
        <begin position="107"/>
        <end position="151"/>
    </location>
</feature>
<dbReference type="InterPro" id="IPR007065">
    <property type="entry name" value="HPP"/>
</dbReference>
<organism evidence="3 4">
    <name type="scientific">Camellia sinensis var. sinensis</name>
    <name type="common">China tea</name>
    <dbReference type="NCBI Taxonomy" id="542762"/>
    <lineage>
        <taxon>Eukaryota</taxon>
        <taxon>Viridiplantae</taxon>
        <taxon>Streptophyta</taxon>
        <taxon>Embryophyta</taxon>
        <taxon>Tracheophyta</taxon>
        <taxon>Spermatophyta</taxon>
        <taxon>Magnoliopsida</taxon>
        <taxon>eudicotyledons</taxon>
        <taxon>Gunneridae</taxon>
        <taxon>Pentapetalae</taxon>
        <taxon>asterids</taxon>
        <taxon>Ericales</taxon>
        <taxon>Theaceae</taxon>
        <taxon>Camellia</taxon>
    </lineage>
</organism>
<dbReference type="EMBL" id="SDRB02010588">
    <property type="protein sequence ID" value="THG05599.1"/>
    <property type="molecule type" value="Genomic_DNA"/>
</dbReference>
<evidence type="ECO:0000256" key="1">
    <source>
        <dbReference type="SAM" id="MobiDB-lite"/>
    </source>
</evidence>
<name>A0A4S4DR55_CAMSN</name>
<dbReference type="InterPro" id="IPR058581">
    <property type="entry name" value="TM_HPP"/>
</dbReference>
<dbReference type="AlphaFoldDB" id="A0A4S4DR55"/>